<name>A0A6J5U989_PRUAR</name>
<feature type="transmembrane region" description="Helical" evidence="1">
    <location>
        <begin position="99"/>
        <end position="118"/>
    </location>
</feature>
<evidence type="ECO:0000256" key="1">
    <source>
        <dbReference type="SAM" id="Phobius"/>
    </source>
</evidence>
<sequence>MAVAATLLPSTPYLPLPLPNSLFLLSFSIPCTRHHFTPPASSNRSSPFPLHPRRPYVALPSSPGRCFAANSGPPLPPPESDSTSLTGLVASFSKFQDKVQIFFAVLFGCLFSSGLLYGMKGVDQTRAHDLENDPSYSGKLLSKLVERTAMGKQKLHRGV</sequence>
<organism evidence="2 3">
    <name type="scientific">Prunus armeniaca</name>
    <name type="common">Apricot</name>
    <name type="synonym">Armeniaca vulgaris</name>
    <dbReference type="NCBI Taxonomy" id="36596"/>
    <lineage>
        <taxon>Eukaryota</taxon>
        <taxon>Viridiplantae</taxon>
        <taxon>Streptophyta</taxon>
        <taxon>Embryophyta</taxon>
        <taxon>Tracheophyta</taxon>
        <taxon>Spermatophyta</taxon>
        <taxon>Magnoliopsida</taxon>
        <taxon>eudicotyledons</taxon>
        <taxon>Gunneridae</taxon>
        <taxon>Pentapetalae</taxon>
        <taxon>rosids</taxon>
        <taxon>fabids</taxon>
        <taxon>Rosales</taxon>
        <taxon>Rosaceae</taxon>
        <taxon>Amygdaloideae</taxon>
        <taxon>Amygdaleae</taxon>
        <taxon>Prunus</taxon>
    </lineage>
</organism>
<keyword evidence="1" id="KW-0812">Transmembrane</keyword>
<dbReference type="PANTHER" id="PTHR37706:SF2">
    <property type="entry name" value="TRANSMEMBRANE PROTEIN"/>
    <property type="match status" value="1"/>
</dbReference>
<dbReference type="EMBL" id="CAEKDK010000003">
    <property type="protein sequence ID" value="CAB4272803.1"/>
    <property type="molecule type" value="Genomic_DNA"/>
</dbReference>
<accession>A0A6J5U989</accession>
<reference evidence="2 3" key="1">
    <citation type="submission" date="2020-05" db="EMBL/GenBank/DDBJ databases">
        <authorList>
            <person name="Campoy J."/>
            <person name="Schneeberger K."/>
            <person name="Spophaly S."/>
        </authorList>
    </citation>
    <scope>NUCLEOTIDE SEQUENCE [LARGE SCALE GENOMIC DNA]</scope>
    <source>
        <strain evidence="2">PruArmRojPasFocal</strain>
    </source>
</reference>
<protein>
    <submittedName>
        <fullName evidence="2">Uncharacterized protein</fullName>
    </submittedName>
</protein>
<dbReference type="AlphaFoldDB" id="A0A6J5U989"/>
<evidence type="ECO:0000313" key="2">
    <source>
        <dbReference type="EMBL" id="CAB4272803.1"/>
    </source>
</evidence>
<dbReference type="Proteomes" id="UP000507222">
    <property type="component" value="Unassembled WGS sequence"/>
</dbReference>
<evidence type="ECO:0000313" key="3">
    <source>
        <dbReference type="Proteomes" id="UP000507222"/>
    </source>
</evidence>
<keyword evidence="1" id="KW-0472">Membrane</keyword>
<keyword evidence="1" id="KW-1133">Transmembrane helix</keyword>
<gene>
    <name evidence="2" type="ORF">CURHAP_LOCUS19608</name>
</gene>
<dbReference type="PANTHER" id="PTHR37706">
    <property type="entry name" value="TRANSMEMBRANE PROTEIN"/>
    <property type="match status" value="1"/>
</dbReference>
<proteinExistence type="predicted"/>